<sequence length="29" mass="3394">MLFKSESMLDNMNIKLFNNQGKYNQLKGS</sequence>
<evidence type="ECO:0000313" key="1">
    <source>
        <dbReference type="EnsemblMetazoa" id="tetur35g00300.1"/>
    </source>
</evidence>
<dbReference type="EnsemblMetazoa" id="tetur35g00300.1">
    <property type="protein sequence ID" value="tetur35g00300.1"/>
    <property type="gene ID" value="tetur35g00300"/>
</dbReference>
<accession>T1L356</accession>
<dbReference type="Proteomes" id="UP000015104">
    <property type="component" value="Unassembled WGS sequence"/>
</dbReference>
<dbReference type="AlphaFoldDB" id="T1L356"/>
<keyword evidence="2" id="KW-1185">Reference proteome</keyword>
<evidence type="ECO:0000313" key="2">
    <source>
        <dbReference type="Proteomes" id="UP000015104"/>
    </source>
</evidence>
<name>T1L356_TETUR</name>
<organism evidence="1 2">
    <name type="scientific">Tetranychus urticae</name>
    <name type="common">Two-spotted spider mite</name>
    <dbReference type="NCBI Taxonomy" id="32264"/>
    <lineage>
        <taxon>Eukaryota</taxon>
        <taxon>Metazoa</taxon>
        <taxon>Ecdysozoa</taxon>
        <taxon>Arthropoda</taxon>
        <taxon>Chelicerata</taxon>
        <taxon>Arachnida</taxon>
        <taxon>Acari</taxon>
        <taxon>Acariformes</taxon>
        <taxon>Trombidiformes</taxon>
        <taxon>Prostigmata</taxon>
        <taxon>Eleutherengona</taxon>
        <taxon>Raphignathae</taxon>
        <taxon>Tetranychoidea</taxon>
        <taxon>Tetranychidae</taxon>
        <taxon>Tetranychus</taxon>
    </lineage>
</organism>
<dbReference type="HOGENOM" id="CLU_3411037_0_0_1"/>
<proteinExistence type="predicted"/>
<dbReference type="EMBL" id="CAEY01001012">
    <property type="status" value="NOT_ANNOTATED_CDS"/>
    <property type="molecule type" value="Genomic_DNA"/>
</dbReference>
<protein>
    <submittedName>
        <fullName evidence="1">Uncharacterized protein</fullName>
    </submittedName>
</protein>
<reference evidence="1" key="2">
    <citation type="submission" date="2015-06" db="UniProtKB">
        <authorList>
            <consortium name="EnsemblMetazoa"/>
        </authorList>
    </citation>
    <scope>IDENTIFICATION</scope>
</reference>
<reference evidence="2" key="1">
    <citation type="submission" date="2011-08" db="EMBL/GenBank/DDBJ databases">
        <authorList>
            <person name="Rombauts S."/>
        </authorList>
    </citation>
    <scope>NUCLEOTIDE SEQUENCE</scope>
    <source>
        <strain evidence="2">London</strain>
    </source>
</reference>